<keyword evidence="4" id="KW-1015">Disulfide bond</keyword>
<evidence type="ECO:0000256" key="5">
    <source>
        <dbReference type="SAM" id="MobiDB-lite"/>
    </source>
</evidence>
<dbReference type="AlphaFoldDB" id="A0AAV9D1F3"/>
<comment type="similarity">
    <text evidence="1">Belongs to the plant rapid alkalinization factor (RALF) family.</text>
</comment>
<dbReference type="Pfam" id="PF05498">
    <property type="entry name" value="RALF"/>
    <property type="match status" value="1"/>
</dbReference>
<reference evidence="6" key="1">
    <citation type="journal article" date="2023" name="Nat. Commun.">
        <title>Diploid and tetraploid genomes of Acorus and the evolution of monocots.</title>
        <authorList>
            <person name="Ma L."/>
            <person name="Liu K.W."/>
            <person name="Li Z."/>
            <person name="Hsiao Y.Y."/>
            <person name="Qi Y."/>
            <person name="Fu T."/>
            <person name="Tang G.D."/>
            <person name="Zhang D."/>
            <person name="Sun W.H."/>
            <person name="Liu D.K."/>
            <person name="Li Y."/>
            <person name="Chen G.Z."/>
            <person name="Liu X.D."/>
            <person name="Liao X.Y."/>
            <person name="Jiang Y.T."/>
            <person name="Yu X."/>
            <person name="Hao Y."/>
            <person name="Huang J."/>
            <person name="Zhao X.W."/>
            <person name="Ke S."/>
            <person name="Chen Y.Y."/>
            <person name="Wu W.L."/>
            <person name="Hsu J.L."/>
            <person name="Lin Y.F."/>
            <person name="Huang M.D."/>
            <person name="Li C.Y."/>
            <person name="Huang L."/>
            <person name="Wang Z.W."/>
            <person name="Zhao X."/>
            <person name="Zhong W.Y."/>
            <person name="Peng D.H."/>
            <person name="Ahmad S."/>
            <person name="Lan S."/>
            <person name="Zhang J.S."/>
            <person name="Tsai W.C."/>
            <person name="Van de Peer Y."/>
            <person name="Liu Z.J."/>
        </authorList>
    </citation>
    <scope>NUCLEOTIDE SEQUENCE</scope>
    <source>
        <strain evidence="6">CP</strain>
    </source>
</reference>
<evidence type="ECO:0000256" key="4">
    <source>
        <dbReference type="ARBA" id="ARBA00023157"/>
    </source>
</evidence>
<feature type="region of interest" description="Disordered" evidence="5">
    <location>
        <begin position="1"/>
        <end position="36"/>
    </location>
</feature>
<keyword evidence="2" id="KW-0372">Hormone</keyword>
<dbReference type="EMBL" id="JAUJYO010000016">
    <property type="protein sequence ID" value="KAK1295386.1"/>
    <property type="molecule type" value="Genomic_DNA"/>
</dbReference>
<organism evidence="6 7">
    <name type="scientific">Acorus calamus</name>
    <name type="common">Sweet flag</name>
    <dbReference type="NCBI Taxonomy" id="4465"/>
    <lineage>
        <taxon>Eukaryota</taxon>
        <taxon>Viridiplantae</taxon>
        <taxon>Streptophyta</taxon>
        <taxon>Embryophyta</taxon>
        <taxon>Tracheophyta</taxon>
        <taxon>Spermatophyta</taxon>
        <taxon>Magnoliopsida</taxon>
        <taxon>Liliopsida</taxon>
        <taxon>Acoraceae</taxon>
        <taxon>Acorus</taxon>
    </lineage>
</organism>
<keyword evidence="3" id="KW-0732">Signal</keyword>
<proteinExistence type="inferred from homology"/>
<evidence type="ECO:0000256" key="2">
    <source>
        <dbReference type="ARBA" id="ARBA00022702"/>
    </source>
</evidence>
<evidence type="ECO:0000313" key="6">
    <source>
        <dbReference type="EMBL" id="KAK1295386.1"/>
    </source>
</evidence>
<accession>A0AAV9D1F3</accession>
<dbReference type="GO" id="GO:0005179">
    <property type="term" value="F:hormone activity"/>
    <property type="evidence" value="ECO:0007669"/>
    <property type="project" value="UniProtKB-KW"/>
</dbReference>
<reference evidence="6" key="2">
    <citation type="submission" date="2023-06" db="EMBL/GenBank/DDBJ databases">
        <authorList>
            <person name="Ma L."/>
            <person name="Liu K.-W."/>
            <person name="Li Z."/>
            <person name="Hsiao Y.-Y."/>
            <person name="Qi Y."/>
            <person name="Fu T."/>
            <person name="Tang G."/>
            <person name="Zhang D."/>
            <person name="Sun W.-H."/>
            <person name="Liu D.-K."/>
            <person name="Li Y."/>
            <person name="Chen G.-Z."/>
            <person name="Liu X.-D."/>
            <person name="Liao X.-Y."/>
            <person name="Jiang Y.-T."/>
            <person name="Yu X."/>
            <person name="Hao Y."/>
            <person name="Huang J."/>
            <person name="Zhao X.-W."/>
            <person name="Ke S."/>
            <person name="Chen Y.-Y."/>
            <person name="Wu W.-L."/>
            <person name="Hsu J.-L."/>
            <person name="Lin Y.-F."/>
            <person name="Huang M.-D."/>
            <person name="Li C.-Y."/>
            <person name="Huang L."/>
            <person name="Wang Z.-W."/>
            <person name="Zhao X."/>
            <person name="Zhong W.-Y."/>
            <person name="Peng D.-H."/>
            <person name="Ahmad S."/>
            <person name="Lan S."/>
            <person name="Zhang J.-S."/>
            <person name="Tsai W.-C."/>
            <person name="Van De Peer Y."/>
            <person name="Liu Z.-J."/>
        </authorList>
    </citation>
    <scope>NUCLEOTIDE SEQUENCE</scope>
    <source>
        <strain evidence="6">CP</strain>
        <tissue evidence="6">Leaves</tissue>
    </source>
</reference>
<evidence type="ECO:0000256" key="3">
    <source>
        <dbReference type="ARBA" id="ARBA00022729"/>
    </source>
</evidence>
<feature type="compositionally biased region" description="Basic residues" evidence="5">
    <location>
        <begin position="16"/>
        <end position="31"/>
    </location>
</feature>
<gene>
    <name evidence="6" type="primary">RALF</name>
    <name evidence="6" type="ORF">QJS10_CPA16g00666</name>
</gene>
<evidence type="ECO:0000256" key="1">
    <source>
        <dbReference type="ARBA" id="ARBA00009178"/>
    </source>
</evidence>
<protein>
    <submittedName>
        <fullName evidence="6">Rapid alkalinization factor</fullName>
    </submittedName>
</protein>
<sequence>MVHDRTHIKTQPCPPMKKKKKRKEKRKKKNHHTIENMKSSSPLFLALLFLLITTSLVEAIHAKRACNGTVAECDKGEEEWQMESDTVRRLLQSGPTQTYKALNKGQPACATSSGGAYSNNCYKPVNSGAVRRVCMNSLYRC</sequence>
<dbReference type="Proteomes" id="UP001180020">
    <property type="component" value="Unassembled WGS sequence"/>
</dbReference>
<dbReference type="InterPro" id="IPR008801">
    <property type="entry name" value="RALF"/>
</dbReference>
<evidence type="ECO:0000313" key="7">
    <source>
        <dbReference type="Proteomes" id="UP001180020"/>
    </source>
</evidence>
<comment type="caution">
    <text evidence="6">The sequence shown here is derived from an EMBL/GenBank/DDBJ whole genome shotgun (WGS) entry which is preliminary data.</text>
</comment>
<keyword evidence="7" id="KW-1185">Reference proteome</keyword>
<name>A0AAV9D1F3_ACOCL</name>